<gene>
    <name evidence="1" type="ORF">EIN_093470</name>
</gene>
<accession>A0A0A1TZW4</accession>
<name>A0A0A1TZW4_ENTIV</name>
<evidence type="ECO:0000313" key="1">
    <source>
        <dbReference type="EMBL" id="ELP87190.1"/>
    </source>
</evidence>
<sequence>MGDLDGLLTNMNLFEQRNTIPPIIDMSLSQLLKEIQQPRFYPDVKGKTIKKIEKFRDRSRAVAIRQVPISVGGTRDDLDPTEYFVKEYNTLCNEIVKDIAEKSFFNKEKEEMTDPGLDIEIEECPMPLNVLGNVLDLLNSQLDVEYETVLPLFSKEFVSLPVQFVVGLAKLDSALRNGTCDGTISDRGSHMDYSQDNAIRCASLDFLEILFSDLLFGDTERTPQKVQARLASLAEQLLMQMGHVLVMKKKYTAIIYLMLRGGLKYDLLTYLATPDCHALPPLFVELVKIYIGRTETFNQQHKYALEMAMKAFIESKDYFGILVCSIMSGVEVIGRFREIDVVVKYSLDDFIWYYLTVLSNDIERRKTFMYQMSCETSIVYPYLYCVVSQFTQCLAILLHDTNKTYENIIAVIMMCELLERHDMITISKANTLEQLMKRGLIETNCVFNKAKFILLVIKTYQPTPVDIQKLLNLLDRKYYKEALIKVVVEYGRSDMMNEDGVLCDVECVETISRKSELENPEVAMMVNSITGNMNEYVRIINDRAAMMLNDRGERENARNELGRVTDIVLKDVNDIGVRNDFYLLNKICDGYDACERKDIQFVMKFVSEGEVFPVGFPGIDQCVVNIQTIKSYVLRKVLNGIYFEFVNLLIEFLNEAARTGIVNSNLNVPVVKEIVKSCFVVISFLPQYFVEQPFLQLMNANRYLLA</sequence>
<evidence type="ECO:0000313" key="2">
    <source>
        <dbReference type="Proteomes" id="UP000014680"/>
    </source>
</evidence>
<keyword evidence="2" id="KW-1185">Reference proteome</keyword>
<protein>
    <recommendedName>
        <fullName evidence="3">Nuclear pore protein</fullName>
    </recommendedName>
</protein>
<dbReference type="KEGG" id="eiv:EIN_093470"/>
<dbReference type="VEuPathDB" id="AmoebaDB:EIN_093470"/>
<organism evidence="1 2">
    <name type="scientific">Entamoeba invadens IP1</name>
    <dbReference type="NCBI Taxonomy" id="370355"/>
    <lineage>
        <taxon>Eukaryota</taxon>
        <taxon>Amoebozoa</taxon>
        <taxon>Evosea</taxon>
        <taxon>Archamoebae</taxon>
        <taxon>Mastigamoebida</taxon>
        <taxon>Entamoebidae</taxon>
        <taxon>Entamoeba</taxon>
    </lineage>
</organism>
<proteinExistence type="predicted"/>
<dbReference type="OrthoDB" id="28350at2759"/>
<evidence type="ECO:0008006" key="3">
    <source>
        <dbReference type="Google" id="ProtNLM"/>
    </source>
</evidence>
<dbReference type="RefSeq" id="XP_004253961.1">
    <property type="nucleotide sequence ID" value="XM_004253913.1"/>
</dbReference>
<dbReference type="EMBL" id="KB206860">
    <property type="protein sequence ID" value="ELP87190.1"/>
    <property type="molecule type" value="Genomic_DNA"/>
</dbReference>
<dbReference type="AlphaFoldDB" id="A0A0A1TZW4"/>
<dbReference type="GeneID" id="14886309"/>
<reference evidence="1 2" key="1">
    <citation type="submission" date="2012-10" db="EMBL/GenBank/DDBJ databases">
        <authorList>
            <person name="Zafar N."/>
            <person name="Inman J."/>
            <person name="Hall N."/>
            <person name="Lorenzi H."/>
            <person name="Caler E."/>
        </authorList>
    </citation>
    <scope>NUCLEOTIDE SEQUENCE [LARGE SCALE GENOMIC DNA]</scope>
    <source>
        <strain evidence="1 2">IP1</strain>
    </source>
</reference>
<dbReference type="Proteomes" id="UP000014680">
    <property type="component" value="Unassembled WGS sequence"/>
</dbReference>
<dbReference type="OMA" id="HDKKIKP"/>